<reference evidence="2 3" key="1">
    <citation type="journal article" date="2022" name="Allergy">
        <title>Genome assembly and annotation of Periplaneta americana reveal a comprehensive cockroach allergen profile.</title>
        <authorList>
            <person name="Wang L."/>
            <person name="Xiong Q."/>
            <person name="Saelim N."/>
            <person name="Wang L."/>
            <person name="Nong W."/>
            <person name="Wan A.T."/>
            <person name="Shi M."/>
            <person name="Liu X."/>
            <person name="Cao Q."/>
            <person name="Hui J.H.L."/>
            <person name="Sookrung N."/>
            <person name="Leung T.F."/>
            <person name="Tungtrongchitr A."/>
            <person name="Tsui S.K.W."/>
        </authorList>
    </citation>
    <scope>NUCLEOTIDE SEQUENCE [LARGE SCALE GENOMIC DNA]</scope>
    <source>
        <tissue evidence="2">Whole body-01</tissue>
    </source>
</reference>
<evidence type="ECO:0000313" key="2">
    <source>
        <dbReference type="EMBL" id="KAJ4439785.1"/>
    </source>
</evidence>
<feature type="region of interest" description="Disordered" evidence="1">
    <location>
        <begin position="308"/>
        <end position="327"/>
    </location>
</feature>
<protein>
    <submittedName>
        <fullName evidence="2">Uncharacterized protein</fullName>
    </submittedName>
</protein>
<accession>A0ABQ8T268</accession>
<dbReference type="PANTHER" id="PTHR47326:SF1">
    <property type="entry name" value="HTH PSQ-TYPE DOMAIN-CONTAINING PROTEIN"/>
    <property type="match status" value="1"/>
</dbReference>
<organism evidence="2 3">
    <name type="scientific">Periplaneta americana</name>
    <name type="common">American cockroach</name>
    <name type="synonym">Blatta americana</name>
    <dbReference type="NCBI Taxonomy" id="6978"/>
    <lineage>
        <taxon>Eukaryota</taxon>
        <taxon>Metazoa</taxon>
        <taxon>Ecdysozoa</taxon>
        <taxon>Arthropoda</taxon>
        <taxon>Hexapoda</taxon>
        <taxon>Insecta</taxon>
        <taxon>Pterygota</taxon>
        <taxon>Neoptera</taxon>
        <taxon>Polyneoptera</taxon>
        <taxon>Dictyoptera</taxon>
        <taxon>Blattodea</taxon>
        <taxon>Blattoidea</taxon>
        <taxon>Blattidae</taxon>
        <taxon>Blattinae</taxon>
        <taxon>Periplaneta</taxon>
    </lineage>
</organism>
<sequence>MRCMIAGRTRGSDSGGLVAMATAQPAFSMAAAASAATATTASASDLVGGGSSSGGGGTQQGQQGVSPTATVTVVASPPTQPQASIVSANSVSITAVTHQTLQQRLNKSCQLQQQAADDDDLFSRLIFSDEATFHTSGKINKHNCRVWGTQKLHRIIEHECDSPKVNAFCALSQRKLYGPFFFIEATVTGHSYLDVLEQWLQDGAPPHFHNAVRAYLNTEMSDRWIGCAGVRDRCFMTWPPRSPDMTACDFFLWGYLNDRVFVSPLPRDLEELKTRIREAAATVTEDMLKRAWEEFDYRLDMCRNGSVDGSLDSPSDSSNGGGASNGSTAQVTAQVVVSSDTAAVNAGSSEQNGSAGGSQSATGTTTIVGSPHYITVTEKVKMSLDIIIKLFTNFEKYVIVNKTVLCARLSDTARSFPLRIVGSIFFAETVNTEVYGRIFTKFVKQINDVDLTEGYFQQDGAKSHPHIEGVCETLL</sequence>
<proteinExistence type="predicted"/>
<feature type="compositionally biased region" description="Low complexity" evidence="1">
    <location>
        <begin position="60"/>
        <end position="69"/>
    </location>
</feature>
<feature type="region of interest" description="Disordered" evidence="1">
    <location>
        <begin position="43"/>
        <end position="69"/>
    </location>
</feature>
<feature type="compositionally biased region" description="Gly residues" evidence="1">
    <location>
        <begin position="47"/>
        <end position="59"/>
    </location>
</feature>
<gene>
    <name evidence="2" type="ORF">ANN_07913</name>
</gene>
<dbReference type="Proteomes" id="UP001148838">
    <property type="component" value="Unassembled WGS sequence"/>
</dbReference>
<evidence type="ECO:0000256" key="1">
    <source>
        <dbReference type="SAM" id="MobiDB-lite"/>
    </source>
</evidence>
<comment type="caution">
    <text evidence="2">The sequence shown here is derived from an EMBL/GenBank/DDBJ whole genome shotgun (WGS) entry which is preliminary data.</text>
</comment>
<name>A0ABQ8T268_PERAM</name>
<keyword evidence="3" id="KW-1185">Reference proteome</keyword>
<dbReference type="PANTHER" id="PTHR47326">
    <property type="entry name" value="TRANSPOSABLE ELEMENT TC3 TRANSPOSASE-LIKE PROTEIN"/>
    <property type="match status" value="1"/>
</dbReference>
<evidence type="ECO:0000313" key="3">
    <source>
        <dbReference type="Proteomes" id="UP001148838"/>
    </source>
</evidence>
<feature type="compositionally biased region" description="Low complexity" evidence="1">
    <location>
        <begin position="308"/>
        <end position="318"/>
    </location>
</feature>
<dbReference type="EMBL" id="JAJSOF020000017">
    <property type="protein sequence ID" value="KAJ4439785.1"/>
    <property type="molecule type" value="Genomic_DNA"/>
</dbReference>
<dbReference type="Gene3D" id="3.30.420.10">
    <property type="entry name" value="Ribonuclease H-like superfamily/Ribonuclease H"/>
    <property type="match status" value="1"/>
</dbReference>
<dbReference type="InterPro" id="IPR036397">
    <property type="entry name" value="RNaseH_sf"/>
</dbReference>